<keyword evidence="6 8" id="KW-0472">Membrane</keyword>
<organism>
    <name type="scientific">Branchiostoma floridae</name>
    <name type="common">Florida lancelet</name>
    <name type="synonym">Amphioxus</name>
    <dbReference type="NCBI Taxonomy" id="7739"/>
    <lineage>
        <taxon>Eukaryota</taxon>
        <taxon>Metazoa</taxon>
        <taxon>Chordata</taxon>
        <taxon>Cephalochordata</taxon>
        <taxon>Leptocardii</taxon>
        <taxon>Amphioxiformes</taxon>
        <taxon>Branchiostomatidae</taxon>
        <taxon>Branchiostoma</taxon>
    </lineage>
</organism>
<evidence type="ECO:0000313" key="10">
    <source>
        <dbReference type="EMBL" id="EEN52012.1"/>
    </source>
</evidence>
<reference evidence="10" key="1">
    <citation type="journal article" date="2008" name="Nature">
        <title>The amphioxus genome and the evolution of the chordate karyotype.</title>
        <authorList>
            <consortium name="US DOE Joint Genome Institute (JGI-PGF)"/>
            <person name="Putnam N.H."/>
            <person name="Butts T."/>
            <person name="Ferrier D.E.K."/>
            <person name="Furlong R.F."/>
            <person name="Hellsten U."/>
            <person name="Kawashima T."/>
            <person name="Robinson-Rechavi M."/>
            <person name="Shoguchi E."/>
            <person name="Terry A."/>
            <person name="Yu J.-K."/>
            <person name="Benito-Gutierrez E.L."/>
            <person name="Dubchak I."/>
            <person name="Garcia-Fernandez J."/>
            <person name="Gibson-Brown J.J."/>
            <person name="Grigoriev I.V."/>
            <person name="Horton A.C."/>
            <person name="de Jong P.J."/>
            <person name="Jurka J."/>
            <person name="Kapitonov V.V."/>
            <person name="Kohara Y."/>
            <person name="Kuroki Y."/>
            <person name="Lindquist E."/>
            <person name="Lucas S."/>
            <person name="Osoegawa K."/>
            <person name="Pennacchio L.A."/>
            <person name="Salamov A.A."/>
            <person name="Satou Y."/>
            <person name="Sauka-Spengler T."/>
            <person name="Schmutz J."/>
            <person name="Shin-I T."/>
            <person name="Toyoda A."/>
            <person name="Bronner-Fraser M."/>
            <person name="Fujiyama A."/>
            <person name="Holland L.Z."/>
            <person name="Holland P.W.H."/>
            <person name="Satoh N."/>
            <person name="Rokhsar D.S."/>
        </authorList>
    </citation>
    <scope>NUCLEOTIDE SEQUENCE [LARGE SCALE GENOMIC DNA]</scope>
    <source>
        <strain evidence="10">S238N-H82</strain>
        <tissue evidence="10">Testes</tissue>
    </source>
</reference>
<sequence>MGDYWLLVKFLVPLACTTIAIDIGEQALNRGVAFSENVTASYGLAFTFTKFLAGPVHELKNVGLVLSWILAGVTLQHRHTVVVAAGSIADVCLQVVVTLGLMETSLQTDDPLLIPILAGYAGQLARFGIVLSGFLWKVYPRMRQLQPLEAKDSFTVLRMLKFWWPLGMVAATQKASRPLVNLLVSRDLGGQEAVDVSTLTPLGPLLIETAHQVGPVVGNGTRRAMLLLTGFPLLEGLSWILAGVTLQHRHTIVVAVGSIADVCLQVVVTLGLMETSLQTDDPLLIPILAGYAGQLARFGIVLAGFLWKVYPRMRQLQPLEAKDSFTVLRMLKFWWPLGMVAATQKASRPLVNLLVSRDLGGQEAVDAVAVLTVSYPVGHLPYSWLNDLRLVGPAFRKKGGHIVSWSTLRKFAVLCLLLVLVVAFLLFFVPGVGFWLMTVWIDTSASIARMCKEPLRIFAFFGIPVAIRAHLTSWLMVYKRTWILSLSCVLRVIALVVSLIVFPKVGVSGGTMGVAALLTGFWAEVVVVVIGFFFIRRNVKRSQAKLTESTEEDRASGSDEKSREGLLSLVERETSV</sequence>
<feature type="signal peptide" evidence="9">
    <location>
        <begin position="1"/>
        <end position="20"/>
    </location>
</feature>
<evidence type="ECO:0000256" key="1">
    <source>
        <dbReference type="ARBA" id="ARBA00004141"/>
    </source>
</evidence>
<dbReference type="GO" id="GO:0016020">
    <property type="term" value="C:membrane"/>
    <property type="evidence" value="ECO:0007669"/>
    <property type="project" value="UniProtKB-SubCell"/>
</dbReference>
<evidence type="ECO:0000256" key="2">
    <source>
        <dbReference type="ARBA" id="ARBA00007509"/>
    </source>
</evidence>
<feature type="transmembrane region" description="Helical" evidence="8">
    <location>
        <begin position="113"/>
        <end position="136"/>
    </location>
</feature>
<evidence type="ECO:0000256" key="6">
    <source>
        <dbReference type="ARBA" id="ARBA00023136"/>
    </source>
</evidence>
<dbReference type="FunCoup" id="C3Z599">
    <property type="interactions" value="5"/>
</dbReference>
<keyword evidence="5 8" id="KW-1133">Transmembrane helix</keyword>
<dbReference type="PANTHER" id="PTHR28384">
    <property type="entry name" value="PROGRESSIVE ANKYLOSIS PROTEIN HOMOLOG"/>
    <property type="match status" value="1"/>
</dbReference>
<dbReference type="InterPro" id="IPR009887">
    <property type="entry name" value="ANKH"/>
</dbReference>
<dbReference type="Pfam" id="PF07260">
    <property type="entry name" value="ANKH"/>
    <property type="match status" value="2"/>
</dbReference>
<keyword evidence="3" id="KW-0813">Transport</keyword>
<evidence type="ECO:0000256" key="3">
    <source>
        <dbReference type="ARBA" id="ARBA00022448"/>
    </source>
</evidence>
<protein>
    <submittedName>
        <fullName evidence="10">Uncharacterized protein</fullName>
    </submittedName>
</protein>
<dbReference type="STRING" id="7739.C3Z599"/>
<evidence type="ECO:0000256" key="5">
    <source>
        <dbReference type="ARBA" id="ARBA00022989"/>
    </source>
</evidence>
<feature type="region of interest" description="Disordered" evidence="7">
    <location>
        <begin position="546"/>
        <end position="576"/>
    </location>
</feature>
<dbReference type="AlphaFoldDB" id="C3Z599"/>
<feature type="transmembrane region" description="Helical" evidence="8">
    <location>
        <begin position="514"/>
        <end position="535"/>
    </location>
</feature>
<accession>C3Z599</accession>
<gene>
    <name evidence="10" type="ORF">BRAFLDRAFT_123733</name>
</gene>
<feature type="compositionally biased region" description="Basic and acidic residues" evidence="7">
    <location>
        <begin position="552"/>
        <end position="576"/>
    </location>
</feature>
<proteinExistence type="inferred from homology"/>
<evidence type="ECO:0000256" key="7">
    <source>
        <dbReference type="SAM" id="MobiDB-lite"/>
    </source>
</evidence>
<evidence type="ECO:0000256" key="8">
    <source>
        <dbReference type="SAM" id="Phobius"/>
    </source>
</evidence>
<dbReference type="PANTHER" id="PTHR28384:SF1">
    <property type="entry name" value="PROGRESSIVE ANKYLOSIS PROTEIN HOMOLOG"/>
    <property type="match status" value="1"/>
</dbReference>
<dbReference type="GO" id="GO:0005315">
    <property type="term" value="F:phosphate transmembrane transporter activity"/>
    <property type="evidence" value="ECO:0007669"/>
    <property type="project" value="InterPro"/>
</dbReference>
<evidence type="ECO:0000256" key="4">
    <source>
        <dbReference type="ARBA" id="ARBA00022692"/>
    </source>
</evidence>
<feature type="transmembrane region" description="Helical" evidence="8">
    <location>
        <begin position="457"/>
        <end position="475"/>
    </location>
</feature>
<feature type="transmembrane region" description="Helical" evidence="8">
    <location>
        <begin position="411"/>
        <end position="437"/>
    </location>
</feature>
<keyword evidence="4 8" id="KW-0812">Transmembrane</keyword>
<keyword evidence="9" id="KW-0732">Signal</keyword>
<dbReference type="InParanoid" id="C3Z599"/>
<dbReference type="EMBL" id="GG666583">
    <property type="protein sequence ID" value="EEN52012.1"/>
    <property type="molecule type" value="Genomic_DNA"/>
</dbReference>
<comment type="similarity">
    <text evidence="2">Belongs to the ANKH family.</text>
</comment>
<feature type="chain" id="PRO_5002936319" evidence="9">
    <location>
        <begin position="21"/>
        <end position="576"/>
    </location>
</feature>
<dbReference type="eggNOG" id="ENOG502QWCU">
    <property type="taxonomic scope" value="Eukaryota"/>
</dbReference>
<feature type="transmembrane region" description="Helical" evidence="8">
    <location>
        <begin position="482"/>
        <end position="502"/>
    </location>
</feature>
<feature type="transmembrane region" description="Helical" evidence="8">
    <location>
        <begin position="284"/>
        <end position="307"/>
    </location>
</feature>
<comment type="subcellular location">
    <subcellularLocation>
        <location evidence="1">Membrane</location>
        <topology evidence="1">Multi-pass membrane protein</topology>
    </subcellularLocation>
</comment>
<feature type="transmembrane region" description="Helical" evidence="8">
    <location>
        <begin position="81"/>
        <end position="101"/>
    </location>
</feature>
<feature type="transmembrane region" description="Helical" evidence="8">
    <location>
        <begin position="252"/>
        <end position="272"/>
    </location>
</feature>
<dbReference type="GO" id="GO:0035435">
    <property type="term" value="P:phosphate ion transmembrane transport"/>
    <property type="evidence" value="ECO:0007669"/>
    <property type="project" value="InterPro"/>
</dbReference>
<evidence type="ECO:0000256" key="9">
    <source>
        <dbReference type="SAM" id="SignalP"/>
    </source>
</evidence>
<name>C3Z599_BRAFL</name>